<evidence type="ECO:0000256" key="1">
    <source>
        <dbReference type="SAM" id="MobiDB-lite"/>
    </source>
</evidence>
<feature type="region of interest" description="Disordered" evidence="1">
    <location>
        <begin position="174"/>
        <end position="193"/>
    </location>
</feature>
<proteinExistence type="predicted"/>
<feature type="compositionally biased region" description="Low complexity" evidence="1">
    <location>
        <begin position="176"/>
        <end position="190"/>
    </location>
</feature>
<organism evidence="2">
    <name type="scientific">Chromera velia CCMP2878</name>
    <dbReference type="NCBI Taxonomy" id="1169474"/>
    <lineage>
        <taxon>Eukaryota</taxon>
        <taxon>Sar</taxon>
        <taxon>Alveolata</taxon>
        <taxon>Colpodellida</taxon>
        <taxon>Chromeraceae</taxon>
        <taxon>Chromera</taxon>
    </lineage>
</organism>
<evidence type="ECO:0000313" key="2">
    <source>
        <dbReference type="EMBL" id="CEM37278.1"/>
    </source>
</evidence>
<feature type="compositionally biased region" description="Low complexity" evidence="1">
    <location>
        <begin position="466"/>
        <end position="487"/>
    </location>
</feature>
<reference evidence="2" key="1">
    <citation type="submission" date="2014-11" db="EMBL/GenBank/DDBJ databases">
        <authorList>
            <person name="Otto D Thomas"/>
            <person name="Naeem Raeece"/>
        </authorList>
    </citation>
    <scope>NUCLEOTIDE SEQUENCE</scope>
</reference>
<feature type="compositionally biased region" description="Polar residues" evidence="1">
    <location>
        <begin position="488"/>
        <end position="498"/>
    </location>
</feature>
<sequence length="498" mass="54170">MFEHAFEEPPAVIVAVQHTPGGETLYVKPRMKRVKDDMVEIGLQGEGGKIGEGQFFEGTFKVAYIAMNHGAEALDGLLLSVVSTPKAMTEKPRTIEVDEDAVFEHAPAVFADAQTYHGPNAIDVRSIGITPESSILFLDEDGCRCKKNGDSYQITRKHPGKEIVSVLSVGRGALRTTTTPAPPKTATVPPNSVPHFETVPIELDHEQMDTPVSGPFESPVLFASTMSTKGGDPGLVIAMSHKEPTGASRVSAKILEPSCYDAWHTVEEATLLLADQGSFPLANGGHMEVGTVVVPSDGGWYQFKFATPFAEPPVMVVYVQHKWEQYVKARLSSIGPDGFTVGLQGEGERMGNYMTFEGDLTVAFMAMAYSEGAEMIGGKLFGWGKTAPEMTEKKQRIPFHPLPGFEVEPAVFGTIGTYNGPNAADVRNNKLDEEWAELTLMRTDAALTKTARRRKSPENIQERNMLTSLPSPLQSLSPQPHLSLRPLNSTSHLPQPLL</sequence>
<dbReference type="EMBL" id="CDMZ01001766">
    <property type="protein sequence ID" value="CEM37278.1"/>
    <property type="molecule type" value="Genomic_DNA"/>
</dbReference>
<gene>
    <name evidence="2" type="ORF">Cvel_807</name>
</gene>
<protein>
    <submittedName>
        <fullName evidence="2">Uncharacterized protein</fullName>
    </submittedName>
</protein>
<dbReference type="VEuPathDB" id="CryptoDB:Cvel_807"/>
<name>A0A0G4H163_9ALVE</name>
<dbReference type="PhylomeDB" id="A0A0G4H163"/>
<dbReference type="AlphaFoldDB" id="A0A0G4H163"/>
<feature type="region of interest" description="Disordered" evidence="1">
    <location>
        <begin position="447"/>
        <end position="498"/>
    </location>
</feature>
<accession>A0A0G4H163</accession>